<dbReference type="InterPro" id="IPR048466">
    <property type="entry name" value="DNA_pol3_delta-like_C"/>
</dbReference>
<evidence type="ECO:0000259" key="10">
    <source>
        <dbReference type="Pfam" id="PF21694"/>
    </source>
</evidence>
<dbReference type="GO" id="GO:0003677">
    <property type="term" value="F:DNA binding"/>
    <property type="evidence" value="ECO:0007669"/>
    <property type="project" value="InterPro"/>
</dbReference>
<dbReference type="Gene3D" id="1.20.272.10">
    <property type="match status" value="1"/>
</dbReference>
<dbReference type="AlphaFoldDB" id="A0A6L5Y016"/>
<keyword evidence="6" id="KW-0239">DNA-directed DNA polymerase</keyword>
<dbReference type="SUPFAM" id="SSF48019">
    <property type="entry name" value="post-AAA+ oligomerization domain-like"/>
    <property type="match status" value="1"/>
</dbReference>
<dbReference type="InterPro" id="IPR005790">
    <property type="entry name" value="DNA_polIII_delta"/>
</dbReference>
<dbReference type="Gene3D" id="3.40.50.300">
    <property type="entry name" value="P-loop containing nucleotide triphosphate hydrolases"/>
    <property type="match status" value="1"/>
</dbReference>
<evidence type="ECO:0000256" key="6">
    <source>
        <dbReference type="ARBA" id="ARBA00022932"/>
    </source>
</evidence>
<evidence type="ECO:0000256" key="5">
    <source>
        <dbReference type="ARBA" id="ARBA00022705"/>
    </source>
</evidence>
<dbReference type="InterPro" id="IPR027417">
    <property type="entry name" value="P-loop_NTPase"/>
</dbReference>
<evidence type="ECO:0000313" key="12">
    <source>
        <dbReference type="Proteomes" id="UP000482209"/>
    </source>
</evidence>
<proteinExistence type="inferred from homology"/>
<keyword evidence="12" id="KW-1185">Reference proteome</keyword>
<dbReference type="SUPFAM" id="SSF52540">
    <property type="entry name" value="P-loop containing nucleoside triphosphate hydrolases"/>
    <property type="match status" value="1"/>
</dbReference>
<evidence type="ECO:0000256" key="8">
    <source>
        <dbReference type="ARBA" id="ARBA00049244"/>
    </source>
</evidence>
<dbReference type="RefSeq" id="WP_154519851.1">
    <property type="nucleotide sequence ID" value="NZ_VUMT01000019.1"/>
</dbReference>
<evidence type="ECO:0000256" key="3">
    <source>
        <dbReference type="ARBA" id="ARBA00022679"/>
    </source>
</evidence>
<dbReference type="PANTHER" id="PTHR34388:SF1">
    <property type="entry name" value="DNA POLYMERASE III SUBUNIT DELTA"/>
    <property type="match status" value="1"/>
</dbReference>
<dbReference type="NCBIfam" id="TIGR01128">
    <property type="entry name" value="holA"/>
    <property type="match status" value="1"/>
</dbReference>
<dbReference type="Pfam" id="PF21694">
    <property type="entry name" value="DNA_pol3_delta_C"/>
    <property type="match status" value="1"/>
</dbReference>
<keyword evidence="4 11" id="KW-0548">Nucleotidyltransferase</keyword>
<accession>A0A6L5Y016</accession>
<evidence type="ECO:0000313" key="11">
    <source>
        <dbReference type="EMBL" id="MSS64460.1"/>
    </source>
</evidence>
<dbReference type="GO" id="GO:0003887">
    <property type="term" value="F:DNA-directed DNA polymerase activity"/>
    <property type="evidence" value="ECO:0007669"/>
    <property type="project" value="UniProtKB-KW"/>
</dbReference>
<evidence type="ECO:0000256" key="2">
    <source>
        <dbReference type="ARBA" id="ARBA00017703"/>
    </source>
</evidence>
<dbReference type="EMBL" id="VUMT01000019">
    <property type="protein sequence ID" value="MSS64460.1"/>
    <property type="molecule type" value="Genomic_DNA"/>
</dbReference>
<dbReference type="EC" id="2.7.7.7" evidence="1"/>
<protein>
    <recommendedName>
        <fullName evidence="2">DNA polymerase III subunit delta</fullName>
        <ecNumber evidence="1">2.7.7.7</ecNumber>
    </recommendedName>
</protein>
<comment type="similarity">
    <text evidence="7">Belongs to the DNA polymerase HolA subunit family.</text>
</comment>
<feature type="domain" description="DNA polymerase III delta N-terminal" evidence="9">
    <location>
        <begin position="17"/>
        <end position="122"/>
    </location>
</feature>
<keyword evidence="5" id="KW-0235">DNA replication</keyword>
<name>A0A6L5Y016_9FIRM</name>
<keyword evidence="3 11" id="KW-0808">Transferase</keyword>
<sequence>MKTIKEHIKRNQYKPVYLLYGTEDYLKKLYQKKLKDGILAGSDDMNYSYFEGKGIDVNVIKEIGDTLPFFNDRRLIMLKDSGFFKTQNDLADYVRQIPETTILVFIEKEVDKRNRLYKAVKEIGVISEMNGMDERNLKLWVASMLQKEQKKMTENTILYLLNKTGTDMELLANEIEKLVCYAMNQEVITVQDIDAICTTQVTGKIFQMIDAIGLGKQKEALKLYYDLLTLREKPMSILYLITRHFNILLQIKELSKQGYTNSIISQKVGVPPFAVNKYITQSKNFRRKQLIDGIQSCADIEEQVKTGRLVDTMGIELLIVQYGSVAK</sequence>
<dbReference type="Proteomes" id="UP000482209">
    <property type="component" value="Unassembled WGS sequence"/>
</dbReference>
<organism evidence="11 12">
    <name type="scientific">Velocimicrobium porci</name>
    <dbReference type="NCBI Taxonomy" id="2606634"/>
    <lineage>
        <taxon>Bacteria</taxon>
        <taxon>Bacillati</taxon>
        <taxon>Bacillota</taxon>
        <taxon>Clostridia</taxon>
        <taxon>Lachnospirales</taxon>
        <taxon>Lachnospiraceae</taxon>
        <taxon>Velocimicrobium</taxon>
    </lineage>
</organism>
<comment type="catalytic activity">
    <reaction evidence="8">
        <text>DNA(n) + a 2'-deoxyribonucleoside 5'-triphosphate = DNA(n+1) + diphosphate</text>
        <dbReference type="Rhea" id="RHEA:22508"/>
        <dbReference type="Rhea" id="RHEA-COMP:17339"/>
        <dbReference type="Rhea" id="RHEA-COMP:17340"/>
        <dbReference type="ChEBI" id="CHEBI:33019"/>
        <dbReference type="ChEBI" id="CHEBI:61560"/>
        <dbReference type="ChEBI" id="CHEBI:173112"/>
        <dbReference type="EC" id="2.7.7.7"/>
    </reaction>
</comment>
<dbReference type="Pfam" id="PF06144">
    <property type="entry name" value="DNA_pol3_delta"/>
    <property type="match status" value="1"/>
</dbReference>
<feature type="domain" description="DNA polymerase III delta subunit-like C-terminal" evidence="10">
    <location>
        <begin position="204"/>
        <end position="322"/>
    </location>
</feature>
<dbReference type="InterPro" id="IPR010372">
    <property type="entry name" value="DNA_pol3_delta_N"/>
</dbReference>
<dbReference type="InterPro" id="IPR008921">
    <property type="entry name" value="DNA_pol3_clamp-load_cplx_C"/>
</dbReference>
<evidence type="ECO:0000256" key="4">
    <source>
        <dbReference type="ARBA" id="ARBA00022695"/>
    </source>
</evidence>
<reference evidence="11 12" key="1">
    <citation type="submission" date="2019-08" db="EMBL/GenBank/DDBJ databases">
        <title>In-depth cultivation of the pig gut microbiome towards novel bacterial diversity and tailored functional studies.</title>
        <authorList>
            <person name="Wylensek D."/>
            <person name="Hitch T.C.A."/>
            <person name="Clavel T."/>
        </authorList>
    </citation>
    <scope>NUCLEOTIDE SEQUENCE [LARGE SCALE GENOMIC DNA]</scope>
    <source>
        <strain evidence="11 12">WCA-693-APC-MOT-I</strain>
    </source>
</reference>
<dbReference type="GO" id="GO:0006261">
    <property type="term" value="P:DNA-templated DNA replication"/>
    <property type="evidence" value="ECO:0007669"/>
    <property type="project" value="TreeGrafter"/>
</dbReference>
<evidence type="ECO:0000259" key="9">
    <source>
        <dbReference type="Pfam" id="PF06144"/>
    </source>
</evidence>
<dbReference type="PANTHER" id="PTHR34388">
    <property type="entry name" value="DNA POLYMERASE III SUBUNIT DELTA"/>
    <property type="match status" value="1"/>
</dbReference>
<evidence type="ECO:0000256" key="1">
    <source>
        <dbReference type="ARBA" id="ARBA00012417"/>
    </source>
</evidence>
<dbReference type="Gene3D" id="1.10.8.60">
    <property type="match status" value="1"/>
</dbReference>
<evidence type="ECO:0000256" key="7">
    <source>
        <dbReference type="ARBA" id="ARBA00034754"/>
    </source>
</evidence>
<dbReference type="GO" id="GO:0009360">
    <property type="term" value="C:DNA polymerase III complex"/>
    <property type="evidence" value="ECO:0007669"/>
    <property type="project" value="InterPro"/>
</dbReference>
<comment type="caution">
    <text evidence="11">The sequence shown here is derived from an EMBL/GenBank/DDBJ whole genome shotgun (WGS) entry which is preliminary data.</text>
</comment>
<gene>
    <name evidence="11" type="primary">holA</name>
    <name evidence="11" type="ORF">FYJ58_11325</name>
</gene>